<dbReference type="AlphaFoldDB" id="A0A6L3NBP5"/>
<protein>
    <submittedName>
        <fullName evidence="1">Uncharacterized protein</fullName>
    </submittedName>
</protein>
<evidence type="ECO:0000313" key="2">
    <source>
        <dbReference type="Proteomes" id="UP000473571"/>
    </source>
</evidence>
<evidence type="ECO:0000313" key="1">
    <source>
        <dbReference type="EMBL" id="KAB0659408.1"/>
    </source>
</evidence>
<organism evidence="1 2">
    <name type="scientific">Burkholderia territorii</name>
    <dbReference type="NCBI Taxonomy" id="1503055"/>
    <lineage>
        <taxon>Bacteria</taxon>
        <taxon>Pseudomonadati</taxon>
        <taxon>Pseudomonadota</taxon>
        <taxon>Betaproteobacteria</taxon>
        <taxon>Burkholderiales</taxon>
        <taxon>Burkholderiaceae</taxon>
        <taxon>Burkholderia</taxon>
        <taxon>Burkholderia cepacia complex</taxon>
    </lineage>
</organism>
<proteinExistence type="predicted"/>
<name>A0A6L3NBP5_9BURK</name>
<reference evidence="1 2" key="1">
    <citation type="submission" date="2019-09" db="EMBL/GenBank/DDBJ databases">
        <title>Draft genome sequences of 48 bacterial type strains from the CCUG.</title>
        <authorList>
            <person name="Tunovic T."/>
            <person name="Pineiro-Iglesias B."/>
            <person name="Unosson C."/>
            <person name="Inganas E."/>
            <person name="Ohlen M."/>
            <person name="Cardew S."/>
            <person name="Jensie-Markopoulos S."/>
            <person name="Salva-Serra F."/>
            <person name="Jaen-Luchoro D."/>
            <person name="Karlsson R."/>
            <person name="Svensson-Stadler L."/>
            <person name="Chun J."/>
            <person name="Moore E."/>
        </authorList>
    </citation>
    <scope>NUCLEOTIDE SEQUENCE [LARGE SCALE GENOMIC DNA]</scope>
    <source>
        <strain evidence="1 2">CCUG 65687</strain>
    </source>
</reference>
<dbReference type="Proteomes" id="UP000473571">
    <property type="component" value="Unassembled WGS sequence"/>
</dbReference>
<sequence>MRARLRPARDVVRWCQKIVTAAEAGPSTAGRPSAWTLAARRATFVNGENRNDRRDCTRNSNKSPNQFIINGLDIQKITDALLAPIYSPSLRDPRRTRLFSTPQLKTNQRIAFAKSSD</sequence>
<gene>
    <name evidence="1" type="ORF">F7R13_23440</name>
</gene>
<dbReference type="EMBL" id="VZOL01000418">
    <property type="protein sequence ID" value="KAB0659408.1"/>
    <property type="molecule type" value="Genomic_DNA"/>
</dbReference>
<accession>A0A6L3NBP5</accession>
<comment type="caution">
    <text evidence="1">The sequence shown here is derived from an EMBL/GenBank/DDBJ whole genome shotgun (WGS) entry which is preliminary data.</text>
</comment>
<dbReference type="RefSeq" id="WP_151006253.1">
    <property type="nucleotide sequence ID" value="NZ_CABVPO010000004.1"/>
</dbReference>